<sequence length="152" mass="17418">MLKSFKSYQVFFLHFLFVQAIWAEVSEEEEEEVLSHPIEKVWDRTQLQAEIEAINTKLQMAEQEIMESTEGLRNMFNTVQNWAIRTQANVVDYAITVCKSQVAEEAKAAFTPESPTASVNEQQGTLDVVQRLKVKLKEAYESALNEVNKMAN</sequence>
<gene>
    <name evidence="3" type="primary">LOC119644703</name>
</gene>
<protein>
    <submittedName>
        <fullName evidence="3">Uncharacterized protein LOC119644703</fullName>
    </submittedName>
</protein>
<accession>A0A9C5ZK23</accession>
<keyword evidence="2" id="KW-1185">Reference proteome</keyword>
<evidence type="ECO:0000313" key="3">
    <source>
        <dbReference type="RefSeq" id="XP_037900326.1"/>
    </source>
</evidence>
<proteinExistence type="predicted"/>
<dbReference type="Proteomes" id="UP000092443">
    <property type="component" value="Unplaced"/>
</dbReference>
<dbReference type="GeneID" id="119644703"/>
<dbReference type="AlphaFoldDB" id="A0A9C5ZK23"/>
<name>A0A9C5ZK23_9MUSC</name>
<feature type="chain" id="PRO_5038779880" evidence="1">
    <location>
        <begin position="24"/>
        <end position="152"/>
    </location>
</feature>
<feature type="signal peptide" evidence="1">
    <location>
        <begin position="1"/>
        <end position="23"/>
    </location>
</feature>
<evidence type="ECO:0000256" key="1">
    <source>
        <dbReference type="SAM" id="SignalP"/>
    </source>
</evidence>
<keyword evidence="1" id="KW-0732">Signal</keyword>
<dbReference type="RefSeq" id="XP_037900326.1">
    <property type="nucleotide sequence ID" value="XM_038044398.1"/>
</dbReference>
<organism evidence="2 3">
    <name type="scientific">Glossina fuscipes</name>
    <dbReference type="NCBI Taxonomy" id="7396"/>
    <lineage>
        <taxon>Eukaryota</taxon>
        <taxon>Metazoa</taxon>
        <taxon>Ecdysozoa</taxon>
        <taxon>Arthropoda</taxon>
        <taxon>Hexapoda</taxon>
        <taxon>Insecta</taxon>
        <taxon>Pterygota</taxon>
        <taxon>Neoptera</taxon>
        <taxon>Endopterygota</taxon>
        <taxon>Diptera</taxon>
        <taxon>Brachycera</taxon>
        <taxon>Muscomorpha</taxon>
        <taxon>Hippoboscoidea</taxon>
        <taxon>Glossinidae</taxon>
        <taxon>Glossina</taxon>
    </lineage>
</organism>
<reference evidence="3" key="1">
    <citation type="submission" date="2025-08" db="UniProtKB">
        <authorList>
            <consortium name="RefSeq"/>
        </authorList>
    </citation>
    <scope>IDENTIFICATION</scope>
    <source>
        <tissue evidence="3">Whole body pupa</tissue>
    </source>
</reference>
<dbReference type="KEGG" id="gfs:119644703"/>
<evidence type="ECO:0000313" key="2">
    <source>
        <dbReference type="Proteomes" id="UP000092443"/>
    </source>
</evidence>